<evidence type="ECO:0000256" key="6">
    <source>
        <dbReference type="ARBA" id="ARBA00023136"/>
    </source>
</evidence>
<evidence type="ECO:0000313" key="9">
    <source>
        <dbReference type="EMBL" id="PKW18418.1"/>
    </source>
</evidence>
<dbReference type="PROSITE" id="PS50928">
    <property type="entry name" value="ABC_TM1"/>
    <property type="match status" value="1"/>
</dbReference>
<dbReference type="CDD" id="cd06261">
    <property type="entry name" value="TM_PBP2"/>
    <property type="match status" value="1"/>
</dbReference>
<feature type="transmembrane region" description="Helical" evidence="7">
    <location>
        <begin position="134"/>
        <end position="163"/>
    </location>
</feature>
<comment type="caution">
    <text evidence="9">The sequence shown here is derived from an EMBL/GenBank/DDBJ whole genome shotgun (WGS) entry which is preliminary data.</text>
</comment>
<dbReference type="PANTHER" id="PTHR43386">
    <property type="entry name" value="OLIGOPEPTIDE TRANSPORT SYSTEM PERMEASE PROTEIN APPC"/>
    <property type="match status" value="1"/>
</dbReference>
<dbReference type="InterPro" id="IPR050366">
    <property type="entry name" value="BP-dependent_transpt_permease"/>
</dbReference>
<gene>
    <name evidence="9" type="ORF">A8926_6499</name>
</gene>
<name>A0A2N3Y692_SACSN</name>
<reference evidence="9" key="1">
    <citation type="submission" date="2017-12" db="EMBL/GenBank/DDBJ databases">
        <title>Sequencing the genomes of 1000 Actinobacteria strains.</title>
        <authorList>
            <person name="Klenk H.-P."/>
        </authorList>
    </citation>
    <scope>NUCLEOTIDE SEQUENCE [LARGE SCALE GENOMIC DNA]</scope>
    <source>
        <strain evidence="9">DSM 44228</strain>
    </source>
</reference>
<keyword evidence="4 7" id="KW-0812">Transmembrane</keyword>
<comment type="similarity">
    <text evidence="7">Belongs to the binding-protein-dependent transport system permease family.</text>
</comment>
<evidence type="ECO:0000256" key="3">
    <source>
        <dbReference type="ARBA" id="ARBA00022475"/>
    </source>
</evidence>
<dbReference type="PANTHER" id="PTHR43386:SF25">
    <property type="entry name" value="PEPTIDE ABC TRANSPORTER PERMEASE PROTEIN"/>
    <property type="match status" value="1"/>
</dbReference>
<dbReference type="Gene3D" id="1.10.3720.10">
    <property type="entry name" value="MetI-like"/>
    <property type="match status" value="1"/>
</dbReference>
<proteinExistence type="inferred from homology"/>
<evidence type="ECO:0000256" key="7">
    <source>
        <dbReference type="RuleBase" id="RU363032"/>
    </source>
</evidence>
<keyword evidence="6 7" id="KW-0472">Membrane</keyword>
<keyword evidence="5 7" id="KW-1133">Transmembrane helix</keyword>
<evidence type="ECO:0000256" key="2">
    <source>
        <dbReference type="ARBA" id="ARBA00022448"/>
    </source>
</evidence>
<feature type="transmembrane region" description="Helical" evidence="7">
    <location>
        <begin position="92"/>
        <end position="114"/>
    </location>
</feature>
<dbReference type="EMBL" id="PJNB01000001">
    <property type="protein sequence ID" value="PKW18418.1"/>
    <property type="molecule type" value="Genomic_DNA"/>
</dbReference>
<dbReference type="InterPro" id="IPR000515">
    <property type="entry name" value="MetI-like"/>
</dbReference>
<dbReference type="GO" id="GO:0055085">
    <property type="term" value="P:transmembrane transport"/>
    <property type="evidence" value="ECO:0007669"/>
    <property type="project" value="InterPro"/>
</dbReference>
<dbReference type="STRING" id="994479.GCA_000194155_04469"/>
<comment type="subcellular location">
    <subcellularLocation>
        <location evidence="1 7">Cell membrane</location>
        <topology evidence="1 7">Multi-pass membrane protein</topology>
    </subcellularLocation>
</comment>
<dbReference type="Proteomes" id="UP000233786">
    <property type="component" value="Unassembled WGS sequence"/>
</dbReference>
<accession>A0A2N3Y692</accession>
<organism evidence="9 10">
    <name type="scientific">Saccharopolyspora spinosa</name>
    <dbReference type="NCBI Taxonomy" id="60894"/>
    <lineage>
        <taxon>Bacteria</taxon>
        <taxon>Bacillati</taxon>
        <taxon>Actinomycetota</taxon>
        <taxon>Actinomycetes</taxon>
        <taxon>Pseudonocardiales</taxon>
        <taxon>Pseudonocardiaceae</taxon>
        <taxon>Saccharopolyspora</taxon>
    </lineage>
</organism>
<evidence type="ECO:0000256" key="4">
    <source>
        <dbReference type="ARBA" id="ARBA00022692"/>
    </source>
</evidence>
<keyword evidence="10" id="KW-1185">Reference proteome</keyword>
<evidence type="ECO:0000256" key="5">
    <source>
        <dbReference type="ARBA" id="ARBA00022989"/>
    </source>
</evidence>
<dbReference type="AlphaFoldDB" id="A0A2N3Y692"/>
<dbReference type="InterPro" id="IPR035906">
    <property type="entry name" value="MetI-like_sf"/>
</dbReference>
<feature type="transmembrane region" description="Helical" evidence="7">
    <location>
        <begin position="30"/>
        <end position="49"/>
    </location>
</feature>
<dbReference type="InterPro" id="IPR025966">
    <property type="entry name" value="OppC_N"/>
</dbReference>
<keyword evidence="2 7" id="KW-0813">Transport</keyword>
<keyword evidence="3" id="KW-1003">Cell membrane</keyword>
<evidence type="ECO:0000259" key="8">
    <source>
        <dbReference type="PROSITE" id="PS50928"/>
    </source>
</evidence>
<dbReference type="GO" id="GO:0005886">
    <property type="term" value="C:plasma membrane"/>
    <property type="evidence" value="ECO:0007669"/>
    <property type="project" value="UniProtKB-SubCell"/>
</dbReference>
<dbReference type="Pfam" id="PF00528">
    <property type="entry name" value="BPD_transp_1"/>
    <property type="match status" value="1"/>
</dbReference>
<dbReference type="SUPFAM" id="SSF161098">
    <property type="entry name" value="MetI-like"/>
    <property type="match status" value="1"/>
</dbReference>
<protein>
    <submittedName>
        <fullName evidence="9">Peptide/nickel transport system permease protein</fullName>
    </submittedName>
</protein>
<evidence type="ECO:0000256" key="1">
    <source>
        <dbReference type="ARBA" id="ARBA00004651"/>
    </source>
</evidence>
<evidence type="ECO:0000313" key="10">
    <source>
        <dbReference type="Proteomes" id="UP000233786"/>
    </source>
</evidence>
<sequence>MAAGVVQETASPKRPALSGWLSTLTKPTHVTGVVIVGVVVFCAIFADLISPHDPILADPHQRYLALFSPGHVLGTDELGRDVLSRLIHGARFALFVAVAPTLIALVIGGLIGLMSGYVGGKIDAVIMRVFDVVFAFPGVLLALGIGAALGAGMVSMIIAMVVVTIPEVGRLVRGSVLGEKEQPYVESALTLGLGHFRTATLHVAPNVVSPLVVIGALQTGKNVILAASLSFLGLGVKPPTPDWGAMLNGGRAALLSAPHVATLAGLAIVTLTVGFNLVGDAVRDHLDPRVRNNS</sequence>
<feature type="domain" description="ABC transmembrane type-1" evidence="8">
    <location>
        <begin position="90"/>
        <end position="279"/>
    </location>
</feature>
<dbReference type="Pfam" id="PF12911">
    <property type="entry name" value="OppC_N"/>
    <property type="match status" value="1"/>
</dbReference>